<keyword evidence="1" id="KW-0472">Membrane</keyword>
<keyword evidence="3" id="KW-1185">Reference proteome</keyword>
<comment type="caution">
    <text evidence="2">The sequence shown here is derived from an EMBL/GenBank/DDBJ whole genome shotgun (WGS) entry which is preliminary data.</text>
</comment>
<dbReference type="EMBL" id="CATQJL010000305">
    <property type="protein sequence ID" value="CAJ0603766.1"/>
    <property type="molecule type" value="Genomic_DNA"/>
</dbReference>
<dbReference type="Proteomes" id="UP001176961">
    <property type="component" value="Unassembled WGS sequence"/>
</dbReference>
<gene>
    <name evidence="2" type="ORF">CYNAS_LOCUS15749</name>
</gene>
<evidence type="ECO:0000313" key="3">
    <source>
        <dbReference type="Proteomes" id="UP001176961"/>
    </source>
</evidence>
<reference evidence="2" key="1">
    <citation type="submission" date="2023-07" db="EMBL/GenBank/DDBJ databases">
        <authorList>
            <consortium name="CYATHOMIX"/>
        </authorList>
    </citation>
    <scope>NUCLEOTIDE SEQUENCE</scope>
    <source>
        <strain evidence="2">N/A</strain>
    </source>
</reference>
<dbReference type="AlphaFoldDB" id="A0AA36H443"/>
<keyword evidence="1" id="KW-0812">Transmembrane</keyword>
<accession>A0AA36H443</accession>
<protein>
    <submittedName>
        <fullName evidence="2">Uncharacterized protein</fullName>
    </submittedName>
</protein>
<sequence>MLALIILWHFSESLLYEAKSTTAILNSGWICFSYLNPLLLITLNTTIRRKVIRMLTRAYGHPRQCTFCANKKVPVHNEVTLFNNSHY</sequence>
<feature type="transmembrane region" description="Helical" evidence="1">
    <location>
        <begin position="25"/>
        <end position="47"/>
    </location>
</feature>
<proteinExistence type="predicted"/>
<name>A0AA36H443_CYLNA</name>
<organism evidence="2 3">
    <name type="scientific">Cylicocyclus nassatus</name>
    <name type="common">Nematode worm</name>
    <dbReference type="NCBI Taxonomy" id="53992"/>
    <lineage>
        <taxon>Eukaryota</taxon>
        <taxon>Metazoa</taxon>
        <taxon>Ecdysozoa</taxon>
        <taxon>Nematoda</taxon>
        <taxon>Chromadorea</taxon>
        <taxon>Rhabditida</taxon>
        <taxon>Rhabditina</taxon>
        <taxon>Rhabditomorpha</taxon>
        <taxon>Strongyloidea</taxon>
        <taxon>Strongylidae</taxon>
        <taxon>Cylicocyclus</taxon>
    </lineage>
</organism>
<evidence type="ECO:0000313" key="2">
    <source>
        <dbReference type="EMBL" id="CAJ0603766.1"/>
    </source>
</evidence>
<evidence type="ECO:0000256" key="1">
    <source>
        <dbReference type="SAM" id="Phobius"/>
    </source>
</evidence>
<keyword evidence="1" id="KW-1133">Transmembrane helix</keyword>